<feature type="region of interest" description="Disordered" evidence="4">
    <location>
        <begin position="64"/>
        <end position="89"/>
    </location>
</feature>
<dbReference type="GO" id="GO:0048027">
    <property type="term" value="F:mRNA 5'-UTR binding"/>
    <property type="evidence" value="ECO:0007669"/>
    <property type="project" value="TreeGrafter"/>
</dbReference>
<dbReference type="GO" id="GO:0006402">
    <property type="term" value="P:mRNA catabolic process"/>
    <property type="evidence" value="ECO:0007669"/>
    <property type="project" value="InterPro"/>
</dbReference>
<name>A0A0F9H633_9ZZZZ</name>
<dbReference type="GO" id="GO:0006109">
    <property type="term" value="P:regulation of carbohydrate metabolic process"/>
    <property type="evidence" value="ECO:0007669"/>
    <property type="project" value="InterPro"/>
</dbReference>
<dbReference type="PANTHER" id="PTHR34984">
    <property type="entry name" value="CARBON STORAGE REGULATOR"/>
    <property type="match status" value="1"/>
</dbReference>
<organism evidence="5">
    <name type="scientific">marine sediment metagenome</name>
    <dbReference type="NCBI Taxonomy" id="412755"/>
    <lineage>
        <taxon>unclassified sequences</taxon>
        <taxon>metagenomes</taxon>
        <taxon>ecological metagenomes</taxon>
    </lineage>
</organism>
<accession>A0A0F9H633</accession>
<keyword evidence="3" id="KW-0694">RNA-binding</keyword>
<evidence type="ECO:0000256" key="1">
    <source>
        <dbReference type="ARBA" id="ARBA00022490"/>
    </source>
</evidence>
<gene>
    <name evidence="5" type="ORF">LCGC14_1742900</name>
</gene>
<dbReference type="GO" id="GO:0045947">
    <property type="term" value="P:negative regulation of translational initiation"/>
    <property type="evidence" value="ECO:0007669"/>
    <property type="project" value="TreeGrafter"/>
</dbReference>
<dbReference type="PANTHER" id="PTHR34984:SF1">
    <property type="entry name" value="CARBON STORAGE REGULATOR"/>
    <property type="match status" value="1"/>
</dbReference>
<dbReference type="InterPro" id="IPR003751">
    <property type="entry name" value="CsrA"/>
</dbReference>
<dbReference type="GO" id="GO:0005829">
    <property type="term" value="C:cytosol"/>
    <property type="evidence" value="ECO:0007669"/>
    <property type="project" value="TreeGrafter"/>
</dbReference>
<comment type="caution">
    <text evidence="5">The sequence shown here is derived from an EMBL/GenBank/DDBJ whole genome shotgun (WGS) entry which is preliminary data.</text>
</comment>
<dbReference type="Gene3D" id="2.60.40.4380">
    <property type="entry name" value="Translational regulator CsrA"/>
    <property type="match status" value="1"/>
</dbReference>
<reference evidence="5" key="1">
    <citation type="journal article" date="2015" name="Nature">
        <title>Complex archaea that bridge the gap between prokaryotes and eukaryotes.</title>
        <authorList>
            <person name="Spang A."/>
            <person name="Saw J.H."/>
            <person name="Jorgensen S.L."/>
            <person name="Zaremba-Niedzwiedzka K."/>
            <person name="Martijn J."/>
            <person name="Lind A.E."/>
            <person name="van Eijk R."/>
            <person name="Schleper C."/>
            <person name="Guy L."/>
            <person name="Ettema T.J."/>
        </authorList>
    </citation>
    <scope>NUCLEOTIDE SEQUENCE</scope>
</reference>
<evidence type="ECO:0000256" key="2">
    <source>
        <dbReference type="ARBA" id="ARBA00022845"/>
    </source>
</evidence>
<keyword evidence="2" id="KW-0810">Translation regulation</keyword>
<evidence type="ECO:0008006" key="6">
    <source>
        <dbReference type="Google" id="ProtNLM"/>
    </source>
</evidence>
<evidence type="ECO:0000256" key="3">
    <source>
        <dbReference type="ARBA" id="ARBA00022884"/>
    </source>
</evidence>
<feature type="compositionally biased region" description="Basic and acidic residues" evidence="4">
    <location>
        <begin position="68"/>
        <end position="77"/>
    </location>
</feature>
<dbReference type="InterPro" id="IPR036107">
    <property type="entry name" value="CsrA_sf"/>
</dbReference>
<feature type="compositionally biased region" description="Polar residues" evidence="4">
    <location>
        <begin position="78"/>
        <end position="89"/>
    </location>
</feature>
<dbReference type="Pfam" id="PF02599">
    <property type="entry name" value="CsrA"/>
    <property type="match status" value="1"/>
</dbReference>
<dbReference type="SUPFAM" id="SSF117130">
    <property type="entry name" value="CsrA-like"/>
    <property type="match status" value="1"/>
</dbReference>
<dbReference type="AlphaFoldDB" id="A0A0F9H633"/>
<keyword evidence="1" id="KW-0963">Cytoplasm</keyword>
<protein>
    <recommendedName>
        <fullName evidence="6">Carbon storage regulator</fullName>
    </recommendedName>
</protein>
<dbReference type="EMBL" id="LAZR01015968">
    <property type="protein sequence ID" value="KKM06544.1"/>
    <property type="molecule type" value="Genomic_DNA"/>
</dbReference>
<proteinExistence type="predicted"/>
<sequence>MRTRWERYSLVARGGIQDGFCRTFSERTWKMLILSRKRDEQILIGSNITITVCEIRGRRVSIGVSAPKETRIQRTQEKTGGQHQDQGER</sequence>
<evidence type="ECO:0000256" key="4">
    <source>
        <dbReference type="SAM" id="MobiDB-lite"/>
    </source>
</evidence>
<evidence type="ECO:0000313" key="5">
    <source>
        <dbReference type="EMBL" id="KKM06544.1"/>
    </source>
</evidence>